<evidence type="ECO:0000259" key="4">
    <source>
        <dbReference type="Pfam" id="PF00135"/>
    </source>
</evidence>
<feature type="domain" description="Carboxylesterase type B" evidence="4">
    <location>
        <begin position="51"/>
        <end position="559"/>
    </location>
</feature>
<organism evidence="5 6">
    <name type="scientific">Halopseudomonas formosensis</name>
    <dbReference type="NCBI Taxonomy" id="1002526"/>
    <lineage>
        <taxon>Bacteria</taxon>
        <taxon>Pseudomonadati</taxon>
        <taxon>Pseudomonadota</taxon>
        <taxon>Gammaproteobacteria</taxon>
        <taxon>Pseudomonadales</taxon>
        <taxon>Pseudomonadaceae</taxon>
        <taxon>Halopseudomonas</taxon>
    </lineage>
</organism>
<evidence type="ECO:0000256" key="1">
    <source>
        <dbReference type="ARBA" id="ARBA00005964"/>
    </source>
</evidence>
<dbReference type="InterPro" id="IPR050309">
    <property type="entry name" value="Type-B_Carboxylest/Lipase"/>
</dbReference>
<dbReference type="PROSITE" id="PS51257">
    <property type="entry name" value="PROKAR_LIPOPROTEIN"/>
    <property type="match status" value="1"/>
</dbReference>
<reference evidence="5 6" key="1">
    <citation type="submission" date="2016-10" db="EMBL/GenBank/DDBJ databases">
        <authorList>
            <person name="de Groot N.N."/>
        </authorList>
    </citation>
    <scope>NUCLEOTIDE SEQUENCE [LARGE SCALE GENOMIC DNA]</scope>
    <source>
        <strain evidence="5 6">JCM 18415</strain>
    </source>
</reference>
<dbReference type="EC" id="3.1.1.-" evidence="3"/>
<dbReference type="PROSITE" id="PS00941">
    <property type="entry name" value="CARBOXYLESTERASE_B_2"/>
    <property type="match status" value="1"/>
</dbReference>
<evidence type="ECO:0000256" key="3">
    <source>
        <dbReference type="RuleBase" id="RU361235"/>
    </source>
</evidence>
<sequence length="621" mass="67276">MYTRNSNACSTPLRPRPLVTALALAAGSALLIGCLGGGGGSSDRGERGERATVTLANGEVRGRVADDTLIWHGIPYAQAPVGELRWRAPQPPEDWSGTLDARERGPECVQAETTTRWQRTSTMVGDEDCLTVDIYRPDRAGFADEALPVYVWIHGGSNNFGTAKQYDGSTLANHSDVVVVVVQYRLGPLGWFFHPAVQTNGADPLSDSGNFGTLDTIRALEWVQDNIAAFGGDPDNVTITGESAGGHNVLNLLVSPEAGGGLFHRAMSQSGSMNTRSTTAARNSANQHVEWLIRLLEDRKTPDTPISADQARQMREEMEAAGTLGEYLRAAQGHDLYQAVVNYSSLSAYGAIEDGTVIPEGGWIPRFTSGEFNNVPVILGANEYEQKSFMPLYGGAVKGLLPQVPSPPDKSWLDLLDVAFEGTQTLDEVLPTQKDRDTYELTGYYGGRSWRAKYVDQLAALISQHQPQTYAYDFRWGTASGPAPFNFIYGAGHASDISFFFGTGNGLFDLPFTEQNEAGRRDLQLAMMSYLADFARDGDPNGDFTQDLPTWSSWTPTAGQDKLIVFDATEEAADISLSDEALTLPAVRLAWAEAMDEAGLSPQEKATLQSLFGQGDSYSTP</sequence>
<gene>
    <name evidence="5" type="ORF">SAMN05216578_101484</name>
</gene>
<comment type="similarity">
    <text evidence="1 3">Belongs to the type-B carboxylesterase/lipase family.</text>
</comment>
<keyword evidence="2 3" id="KW-0378">Hydrolase</keyword>
<dbReference type="GO" id="GO:0016787">
    <property type="term" value="F:hydrolase activity"/>
    <property type="evidence" value="ECO:0007669"/>
    <property type="project" value="UniProtKB-KW"/>
</dbReference>
<evidence type="ECO:0000313" key="5">
    <source>
        <dbReference type="EMBL" id="SFQ62520.1"/>
    </source>
</evidence>
<dbReference type="Proteomes" id="UP000242815">
    <property type="component" value="Unassembled WGS sequence"/>
</dbReference>
<dbReference type="InterPro" id="IPR002018">
    <property type="entry name" value="CarbesteraseB"/>
</dbReference>
<protein>
    <recommendedName>
        <fullName evidence="3">Carboxylic ester hydrolase</fullName>
        <ecNumber evidence="3">3.1.1.-</ecNumber>
    </recommendedName>
</protein>
<dbReference type="STRING" id="1002526.SAMN05216578_101484"/>
<proteinExistence type="inferred from homology"/>
<dbReference type="InterPro" id="IPR019826">
    <property type="entry name" value="Carboxylesterase_B_AS"/>
</dbReference>
<evidence type="ECO:0000256" key="2">
    <source>
        <dbReference type="ARBA" id="ARBA00022801"/>
    </source>
</evidence>
<dbReference type="PANTHER" id="PTHR11559">
    <property type="entry name" value="CARBOXYLESTERASE"/>
    <property type="match status" value="1"/>
</dbReference>
<dbReference type="Pfam" id="PF00135">
    <property type="entry name" value="COesterase"/>
    <property type="match status" value="1"/>
</dbReference>
<dbReference type="InterPro" id="IPR029058">
    <property type="entry name" value="AB_hydrolase_fold"/>
</dbReference>
<dbReference type="InterPro" id="IPR019819">
    <property type="entry name" value="Carboxylesterase_B_CS"/>
</dbReference>
<evidence type="ECO:0000313" key="6">
    <source>
        <dbReference type="Proteomes" id="UP000242815"/>
    </source>
</evidence>
<dbReference type="SUPFAM" id="SSF53474">
    <property type="entry name" value="alpha/beta-Hydrolases"/>
    <property type="match status" value="1"/>
</dbReference>
<dbReference type="OrthoDB" id="9775851at2"/>
<dbReference type="EMBL" id="FOYD01000001">
    <property type="protein sequence ID" value="SFQ62520.1"/>
    <property type="molecule type" value="Genomic_DNA"/>
</dbReference>
<dbReference type="RefSeq" id="WP_090536590.1">
    <property type="nucleotide sequence ID" value="NZ_FOYD01000001.1"/>
</dbReference>
<accession>A0A1I6A1L6</accession>
<dbReference type="PROSITE" id="PS00122">
    <property type="entry name" value="CARBOXYLESTERASE_B_1"/>
    <property type="match status" value="1"/>
</dbReference>
<name>A0A1I6A1L6_9GAMM</name>
<dbReference type="AlphaFoldDB" id="A0A1I6A1L6"/>
<dbReference type="Gene3D" id="3.40.50.1820">
    <property type="entry name" value="alpha/beta hydrolase"/>
    <property type="match status" value="1"/>
</dbReference>